<dbReference type="Gene3D" id="3.40.50.720">
    <property type="entry name" value="NAD(P)-binding Rossmann-like Domain"/>
    <property type="match status" value="1"/>
</dbReference>
<name>A0AAU7YNA6_9RICK</name>
<dbReference type="InterPro" id="IPR036291">
    <property type="entry name" value="NAD(P)-bd_dom_sf"/>
</dbReference>
<dbReference type="EMBL" id="CP158587">
    <property type="protein sequence ID" value="XCA34681.1"/>
    <property type="molecule type" value="Genomic_DNA"/>
</dbReference>
<sequence>MEVLTVIKRIVIFGGTGFIGKHIVRRLAAAGYLIRIFTRDQEKAACLKLCGNLGQISIIEGDFFNEKSILESMEGCDVVINLVGILYEKRKYDFYDVHVGVAERIAKAAQIKSVYMMIHFSAMGIENSKLSRYAHSKLEGEKAVTSAFQGAIIIKPSLVFGKEDSFFNKFARLATILPFLPLIGSGITKFQPICVTNLAEVVYRIISFNKQDKKIYNIGGPKVYSFKSLLKFILNVTNRKCLLINVPFPMARLIAFFLESKVVSVLLKPITGDASPILTRDQVKVMMSSSIEKSDDLGTMKIRPLAIENVVPEYLKIYRKH</sequence>
<dbReference type="GO" id="GO:0044877">
    <property type="term" value="F:protein-containing complex binding"/>
    <property type="evidence" value="ECO:0007669"/>
    <property type="project" value="TreeGrafter"/>
</dbReference>
<dbReference type="CDD" id="cd05271">
    <property type="entry name" value="NDUFA9_like_SDR_a"/>
    <property type="match status" value="1"/>
</dbReference>
<protein>
    <submittedName>
        <fullName evidence="2">Complex I NDUFA9 subunit family protein</fullName>
    </submittedName>
</protein>
<dbReference type="InterPro" id="IPR051207">
    <property type="entry name" value="ComplexI_NDUFA9_subunit"/>
</dbReference>
<proteinExistence type="predicted"/>
<feature type="domain" description="NAD-dependent epimerase/dehydratase" evidence="1">
    <location>
        <begin position="10"/>
        <end position="219"/>
    </location>
</feature>
<gene>
    <name evidence="2" type="ORF">ABS861_04785</name>
</gene>
<dbReference type="InterPro" id="IPR001509">
    <property type="entry name" value="Epimerase_deHydtase"/>
</dbReference>
<dbReference type="PANTHER" id="PTHR12126">
    <property type="entry name" value="NADH-UBIQUINONE OXIDOREDUCTASE 39 KDA SUBUNIT-RELATED"/>
    <property type="match status" value="1"/>
</dbReference>
<evidence type="ECO:0000259" key="1">
    <source>
        <dbReference type="Pfam" id="PF01370"/>
    </source>
</evidence>
<evidence type="ECO:0000313" key="2">
    <source>
        <dbReference type="EMBL" id="XCA34681.1"/>
    </source>
</evidence>
<dbReference type="PANTHER" id="PTHR12126:SF11">
    <property type="entry name" value="NADH DEHYDROGENASE [UBIQUINONE] 1 ALPHA SUBCOMPLEX SUBUNIT 9, MITOCHONDRIAL"/>
    <property type="match status" value="1"/>
</dbReference>
<reference evidence="2" key="1">
    <citation type="submission" date="2024-06" db="EMBL/GenBank/DDBJ databases">
        <title>Genome assembly of the Oeneis chryxus ivallda.</title>
        <authorList>
            <person name="MacDonald Z."/>
            <person name="Shaffer H.B."/>
            <person name="Gillespie T."/>
            <person name="Marimuthu M.P.A."/>
            <person name="Nguyen O."/>
            <person name="Fairbairn C.W."/>
            <person name="Seligmann W.E."/>
            <person name="Escalona M."/>
            <person name="Miller C."/>
            <person name="Toffelmier E."/>
        </authorList>
    </citation>
    <scope>NUCLEOTIDE SEQUENCE</scope>
    <source>
        <strain evidence="2">CCGP_102_HBS-TG_Oc004</strain>
    </source>
</reference>
<dbReference type="AlphaFoldDB" id="A0AAU7YNA6"/>
<dbReference type="SUPFAM" id="SSF51735">
    <property type="entry name" value="NAD(P)-binding Rossmann-fold domains"/>
    <property type="match status" value="1"/>
</dbReference>
<organism evidence="2">
    <name type="scientific">Wolbachia endosymbiont of Oeneis ivallda</name>
    <dbReference type="NCBI Taxonomy" id="3171168"/>
    <lineage>
        <taxon>Bacteria</taxon>
        <taxon>Pseudomonadati</taxon>
        <taxon>Pseudomonadota</taxon>
        <taxon>Alphaproteobacteria</taxon>
        <taxon>Rickettsiales</taxon>
        <taxon>Anaplasmataceae</taxon>
        <taxon>Wolbachieae</taxon>
        <taxon>Wolbachia</taxon>
    </lineage>
</organism>
<accession>A0AAU7YNA6</accession>
<dbReference type="Pfam" id="PF01370">
    <property type="entry name" value="Epimerase"/>
    <property type="match status" value="1"/>
</dbReference>